<keyword evidence="1" id="KW-1133">Transmembrane helix</keyword>
<name>A0A0G0MQC6_9BACT</name>
<comment type="caution">
    <text evidence="2">The sequence shown here is derived from an EMBL/GenBank/DDBJ whole genome shotgun (WGS) entry which is preliminary data.</text>
</comment>
<sequence>MYTKFMSQKGFSQIIFVILAILVTGFAGYFLLVNKQTIMPSNPPIDTIPNYFETQYS</sequence>
<keyword evidence="1" id="KW-0472">Membrane</keyword>
<dbReference type="AlphaFoldDB" id="A0A0G0MQC6"/>
<evidence type="ECO:0000313" key="3">
    <source>
        <dbReference type="Proteomes" id="UP000034235"/>
    </source>
</evidence>
<protein>
    <submittedName>
        <fullName evidence="2">Uncharacterized protein</fullName>
    </submittedName>
</protein>
<dbReference type="EMBL" id="LBUP01000001">
    <property type="protein sequence ID" value="KKQ67106.1"/>
    <property type="molecule type" value="Genomic_DNA"/>
</dbReference>
<accession>A0A0G0MQC6</accession>
<reference evidence="2 3" key="1">
    <citation type="journal article" date="2015" name="Nature">
        <title>rRNA introns, odd ribosomes, and small enigmatic genomes across a large radiation of phyla.</title>
        <authorList>
            <person name="Brown C.T."/>
            <person name="Hug L.A."/>
            <person name="Thomas B.C."/>
            <person name="Sharon I."/>
            <person name="Castelle C.J."/>
            <person name="Singh A."/>
            <person name="Wilkins M.J."/>
            <person name="Williams K.H."/>
            <person name="Banfield J.F."/>
        </authorList>
    </citation>
    <scope>NUCLEOTIDE SEQUENCE [LARGE SCALE GENOMIC DNA]</scope>
</reference>
<keyword evidence="1" id="KW-0812">Transmembrane</keyword>
<gene>
    <name evidence="2" type="ORF">US86_C0001G0033</name>
</gene>
<evidence type="ECO:0000256" key="1">
    <source>
        <dbReference type="SAM" id="Phobius"/>
    </source>
</evidence>
<dbReference type="Proteomes" id="UP000034235">
    <property type="component" value="Unassembled WGS sequence"/>
</dbReference>
<feature type="transmembrane region" description="Helical" evidence="1">
    <location>
        <begin position="12"/>
        <end position="32"/>
    </location>
</feature>
<evidence type="ECO:0000313" key="2">
    <source>
        <dbReference type="EMBL" id="KKQ67106.1"/>
    </source>
</evidence>
<proteinExistence type="predicted"/>
<organism evidence="2 3">
    <name type="scientific">Candidatus Daviesbacteria bacterium GW2011_GWA2_38_24</name>
    <dbReference type="NCBI Taxonomy" id="1618422"/>
    <lineage>
        <taxon>Bacteria</taxon>
        <taxon>Candidatus Daviesiibacteriota</taxon>
    </lineage>
</organism>